<evidence type="ECO:0000256" key="1">
    <source>
        <dbReference type="SAM" id="MobiDB-lite"/>
    </source>
</evidence>
<feature type="non-terminal residue" evidence="2">
    <location>
        <position position="140"/>
    </location>
</feature>
<organism evidence="2">
    <name type="scientific">uncultured Rubrobacteraceae bacterium</name>
    <dbReference type="NCBI Taxonomy" id="349277"/>
    <lineage>
        <taxon>Bacteria</taxon>
        <taxon>Bacillati</taxon>
        <taxon>Actinomycetota</taxon>
        <taxon>Rubrobacteria</taxon>
        <taxon>Rubrobacterales</taxon>
        <taxon>Rubrobacteraceae</taxon>
        <taxon>environmental samples</taxon>
    </lineage>
</organism>
<name>A0A6J4RAY1_9ACTN</name>
<dbReference type="AlphaFoldDB" id="A0A6J4RAY1"/>
<gene>
    <name evidence="2" type="ORF">AVDCRST_MAG02-3890</name>
</gene>
<feature type="compositionally biased region" description="Gly residues" evidence="1">
    <location>
        <begin position="53"/>
        <end position="64"/>
    </location>
</feature>
<sequence length="140" mass="15123">ARTRHQRVARRPGWHPTLPRARQEGARRLRRHAAALSLRSGGTGLPIVDAGRLGRGGRVAGRGRPGNVSTRAVHRGRHGGGGGRARALCRPRGRTGRRVQRRAGEPLRYPGRAHARRTALSGPEGATRPAVPPSPGRRRI</sequence>
<proteinExistence type="predicted"/>
<feature type="non-terminal residue" evidence="2">
    <location>
        <position position="1"/>
    </location>
</feature>
<dbReference type="EMBL" id="CADCVH010000102">
    <property type="protein sequence ID" value="CAA9469057.1"/>
    <property type="molecule type" value="Genomic_DNA"/>
</dbReference>
<feature type="region of interest" description="Disordered" evidence="1">
    <location>
        <begin position="41"/>
        <end position="140"/>
    </location>
</feature>
<feature type="compositionally biased region" description="Basic residues" evidence="1">
    <location>
        <begin position="87"/>
        <end position="101"/>
    </location>
</feature>
<accession>A0A6J4RAY1</accession>
<feature type="compositionally biased region" description="Pro residues" evidence="1">
    <location>
        <begin position="130"/>
        <end position="140"/>
    </location>
</feature>
<reference evidence="2" key="1">
    <citation type="submission" date="2020-02" db="EMBL/GenBank/DDBJ databases">
        <authorList>
            <person name="Meier V. D."/>
        </authorList>
    </citation>
    <scope>NUCLEOTIDE SEQUENCE</scope>
    <source>
        <strain evidence="2">AVDCRST_MAG02</strain>
    </source>
</reference>
<evidence type="ECO:0000313" key="2">
    <source>
        <dbReference type="EMBL" id="CAA9469057.1"/>
    </source>
</evidence>
<protein>
    <submittedName>
        <fullName evidence="2">Uncharacterized protein</fullName>
    </submittedName>
</protein>